<dbReference type="Proteomes" id="UP000195437">
    <property type="component" value="Chromosome"/>
</dbReference>
<name>A0A1Y0IN85_9BACL</name>
<dbReference type="GO" id="GO:0022857">
    <property type="term" value="F:transmembrane transporter activity"/>
    <property type="evidence" value="ECO:0007669"/>
    <property type="project" value="InterPro"/>
</dbReference>
<feature type="transmembrane region" description="Helical" evidence="8">
    <location>
        <begin position="280"/>
        <end position="305"/>
    </location>
</feature>
<evidence type="ECO:0000256" key="3">
    <source>
        <dbReference type="ARBA" id="ARBA00022448"/>
    </source>
</evidence>
<feature type="transmembrane region" description="Helical" evidence="8">
    <location>
        <begin position="66"/>
        <end position="83"/>
    </location>
</feature>
<accession>A0A1Y0IN85</accession>
<evidence type="ECO:0000313" key="9">
    <source>
        <dbReference type="EMBL" id="ARU61509.1"/>
    </source>
</evidence>
<organism evidence="9 10">
    <name type="scientific">Tumebacillus avium</name>
    <dbReference type="NCBI Taxonomy" id="1903704"/>
    <lineage>
        <taxon>Bacteria</taxon>
        <taxon>Bacillati</taxon>
        <taxon>Bacillota</taxon>
        <taxon>Bacilli</taxon>
        <taxon>Bacillales</taxon>
        <taxon>Alicyclobacillaceae</taxon>
        <taxon>Tumebacillus</taxon>
    </lineage>
</organism>
<dbReference type="SUPFAM" id="SSF81345">
    <property type="entry name" value="ABC transporter involved in vitamin B12 uptake, BtuC"/>
    <property type="match status" value="1"/>
</dbReference>
<keyword evidence="7 8" id="KW-0472">Membrane</keyword>
<keyword evidence="3" id="KW-0813">Transport</keyword>
<comment type="similarity">
    <text evidence="2">Belongs to the binding-protein-dependent transport system permease family. FecCD subfamily.</text>
</comment>
<evidence type="ECO:0000256" key="1">
    <source>
        <dbReference type="ARBA" id="ARBA00004651"/>
    </source>
</evidence>
<comment type="subcellular location">
    <subcellularLocation>
        <location evidence="1">Cell membrane</location>
        <topology evidence="1">Multi-pass membrane protein</topology>
    </subcellularLocation>
</comment>
<keyword evidence="6 8" id="KW-1133">Transmembrane helix</keyword>
<dbReference type="RefSeq" id="WP_087456889.1">
    <property type="nucleotide sequence ID" value="NZ_CP021434.1"/>
</dbReference>
<evidence type="ECO:0000256" key="2">
    <source>
        <dbReference type="ARBA" id="ARBA00007935"/>
    </source>
</evidence>
<feature type="transmembrane region" description="Helical" evidence="8">
    <location>
        <begin position="153"/>
        <end position="174"/>
    </location>
</feature>
<keyword evidence="5 8" id="KW-0812">Transmembrane</keyword>
<dbReference type="Pfam" id="PF01032">
    <property type="entry name" value="FecCD"/>
    <property type="match status" value="1"/>
</dbReference>
<dbReference type="FunFam" id="1.10.3470.10:FF:000001">
    <property type="entry name" value="Vitamin B12 ABC transporter permease BtuC"/>
    <property type="match status" value="1"/>
</dbReference>
<proteinExistence type="inferred from homology"/>
<gene>
    <name evidence="9" type="ORF">CBW65_11195</name>
</gene>
<dbReference type="PANTHER" id="PTHR30472:SF65">
    <property type="entry name" value="SIDEROPHORE TRANSPORT SYSTEM PERMEASE PROTEIN YFIZ-RELATED"/>
    <property type="match status" value="1"/>
</dbReference>
<evidence type="ECO:0000256" key="5">
    <source>
        <dbReference type="ARBA" id="ARBA00022692"/>
    </source>
</evidence>
<dbReference type="GO" id="GO:0005886">
    <property type="term" value="C:plasma membrane"/>
    <property type="evidence" value="ECO:0007669"/>
    <property type="project" value="UniProtKB-SubCell"/>
</dbReference>
<feature type="transmembrane region" description="Helical" evidence="8">
    <location>
        <begin position="12"/>
        <end position="34"/>
    </location>
</feature>
<dbReference type="PANTHER" id="PTHR30472">
    <property type="entry name" value="FERRIC ENTEROBACTIN TRANSPORT SYSTEM PERMEASE PROTEIN"/>
    <property type="match status" value="1"/>
</dbReference>
<dbReference type="CDD" id="cd06550">
    <property type="entry name" value="TM_ABC_iron-siderophores_like"/>
    <property type="match status" value="1"/>
</dbReference>
<dbReference type="InterPro" id="IPR037294">
    <property type="entry name" value="ABC_BtuC-like"/>
</dbReference>
<evidence type="ECO:0000256" key="4">
    <source>
        <dbReference type="ARBA" id="ARBA00022475"/>
    </source>
</evidence>
<sequence length="336" mass="35248">MFVLLPNATGKVAGLIGLIALIISLMFISIVFGVMDTSWQTAVDAYTNFTGTNEQIVIKEVRVPRALIAVAVGASLGMVGVLMQTLTRNPLADPGIFGINAGASFFIVLAITFFSVNSLSQFAWIAFLGAAVSGVIVYVLGALGRDGLTPLKLTLAGAAMTALFSSMMHGMLVVNERALEEVLFWLAGSVAGRKLEFLTSVLPYLAVGWIGTLLISGQLNVLMMGDDVAKGLGQRTALLKGVTGILIILLSGASVAVAGPIGFVGLVIPHIARFMVGIDLRWALVYSAALGAVLVLAADVAARWIVMPDELPLGVMTALIGVPFFVYVARKGLTRK</sequence>
<evidence type="ECO:0000313" key="10">
    <source>
        <dbReference type="Proteomes" id="UP000195437"/>
    </source>
</evidence>
<evidence type="ECO:0000256" key="7">
    <source>
        <dbReference type="ARBA" id="ARBA00023136"/>
    </source>
</evidence>
<dbReference type="GO" id="GO:0033214">
    <property type="term" value="P:siderophore-iron import into cell"/>
    <property type="evidence" value="ECO:0007669"/>
    <property type="project" value="TreeGrafter"/>
</dbReference>
<reference evidence="10" key="1">
    <citation type="submission" date="2017-05" db="EMBL/GenBank/DDBJ databases">
        <authorList>
            <person name="Sung H."/>
        </authorList>
    </citation>
    <scope>NUCLEOTIDE SEQUENCE [LARGE SCALE GENOMIC DNA]</scope>
    <source>
        <strain evidence="10">AR23208</strain>
    </source>
</reference>
<dbReference type="InterPro" id="IPR000522">
    <property type="entry name" value="ABC_transptr_permease_BtuC"/>
</dbReference>
<feature type="transmembrane region" description="Helical" evidence="8">
    <location>
        <begin position="95"/>
        <end position="115"/>
    </location>
</feature>
<evidence type="ECO:0000256" key="8">
    <source>
        <dbReference type="SAM" id="Phobius"/>
    </source>
</evidence>
<dbReference type="OrthoDB" id="9811721at2"/>
<dbReference type="KEGG" id="tum:CBW65_11195"/>
<feature type="transmembrane region" description="Helical" evidence="8">
    <location>
        <begin position="311"/>
        <end position="329"/>
    </location>
</feature>
<keyword evidence="4" id="KW-1003">Cell membrane</keyword>
<dbReference type="EMBL" id="CP021434">
    <property type="protein sequence ID" value="ARU61509.1"/>
    <property type="molecule type" value="Genomic_DNA"/>
</dbReference>
<protein>
    <submittedName>
        <fullName evidence="9">Iron ABC transporter</fullName>
    </submittedName>
</protein>
<keyword evidence="10" id="KW-1185">Reference proteome</keyword>
<dbReference type="Gene3D" id="1.10.3470.10">
    <property type="entry name" value="ABC transporter involved in vitamin B12 uptake, BtuC"/>
    <property type="match status" value="1"/>
</dbReference>
<feature type="transmembrane region" description="Helical" evidence="8">
    <location>
        <begin position="195"/>
        <end position="215"/>
    </location>
</feature>
<feature type="transmembrane region" description="Helical" evidence="8">
    <location>
        <begin position="122"/>
        <end position="141"/>
    </location>
</feature>
<evidence type="ECO:0000256" key="6">
    <source>
        <dbReference type="ARBA" id="ARBA00022989"/>
    </source>
</evidence>
<dbReference type="AlphaFoldDB" id="A0A1Y0IN85"/>
<feature type="transmembrane region" description="Helical" evidence="8">
    <location>
        <begin position="245"/>
        <end position="268"/>
    </location>
</feature>